<keyword evidence="2" id="KW-1185">Reference proteome</keyword>
<reference evidence="2" key="1">
    <citation type="submission" date="2025-05" db="UniProtKB">
        <authorList>
            <consortium name="RefSeq"/>
        </authorList>
    </citation>
    <scope>NUCLEOTIDE SEQUENCE [LARGE SCALE GENOMIC DNA]</scope>
    <source>
        <strain evidence="2">14028-0561.14</strain>
    </source>
</reference>
<protein>
    <submittedName>
        <fullName evidence="3">Uncharacterized protein</fullName>
    </submittedName>
</protein>
<accession>A0A6P4IQH3</accession>
<dbReference type="RefSeq" id="XP_017025086.1">
    <property type="nucleotide sequence ID" value="XM_017169597.3"/>
</dbReference>
<dbReference type="OrthoDB" id="7991987at2759"/>
<name>A0A6P4IQH3_DROKI</name>
<evidence type="ECO:0000313" key="2">
    <source>
        <dbReference type="Proteomes" id="UP001652661"/>
    </source>
</evidence>
<reference evidence="3" key="2">
    <citation type="submission" date="2025-08" db="UniProtKB">
        <authorList>
            <consortium name="RefSeq"/>
        </authorList>
    </citation>
    <scope>IDENTIFICATION</scope>
    <source>
        <strain evidence="3">14028-0561.14</strain>
        <tissue evidence="3">Whole fly</tissue>
    </source>
</reference>
<feature type="compositionally biased region" description="Basic and acidic residues" evidence="1">
    <location>
        <begin position="147"/>
        <end position="157"/>
    </location>
</feature>
<dbReference type="Proteomes" id="UP001652661">
    <property type="component" value="Chromosome 2R"/>
</dbReference>
<feature type="region of interest" description="Disordered" evidence="1">
    <location>
        <begin position="123"/>
        <end position="170"/>
    </location>
</feature>
<organism evidence="2 3">
    <name type="scientific">Drosophila kikkawai</name>
    <name type="common">Fruit fly</name>
    <dbReference type="NCBI Taxonomy" id="30033"/>
    <lineage>
        <taxon>Eukaryota</taxon>
        <taxon>Metazoa</taxon>
        <taxon>Ecdysozoa</taxon>
        <taxon>Arthropoda</taxon>
        <taxon>Hexapoda</taxon>
        <taxon>Insecta</taxon>
        <taxon>Pterygota</taxon>
        <taxon>Neoptera</taxon>
        <taxon>Endopterygota</taxon>
        <taxon>Diptera</taxon>
        <taxon>Brachycera</taxon>
        <taxon>Muscomorpha</taxon>
        <taxon>Ephydroidea</taxon>
        <taxon>Drosophilidae</taxon>
        <taxon>Drosophila</taxon>
        <taxon>Sophophora</taxon>
    </lineage>
</organism>
<proteinExistence type="predicted"/>
<sequence length="170" mass="19526">MKIYPNADVWFYVDVESGMNSYMKYPPNHSWKINNKTISREMRYWRDSEGIKKAEIKLEDLYFTDFPKNRIRPQACLGLLYATGNRFIRLTKAPPAGFKCAPMPVNLATARIVKTLLKKKARAEKKAKKAEKKAQREAKKALKNKGKGKDGVNDAKPKVIQTYKDAEKAK</sequence>
<evidence type="ECO:0000256" key="1">
    <source>
        <dbReference type="SAM" id="MobiDB-lite"/>
    </source>
</evidence>
<evidence type="ECO:0000313" key="3">
    <source>
        <dbReference type="RefSeq" id="XP_017025086.1"/>
    </source>
</evidence>
<dbReference type="AlphaFoldDB" id="A0A6P4IQH3"/>
<dbReference type="GeneID" id="108076664"/>
<dbReference type="OMA" id="RPQACLG"/>
<gene>
    <name evidence="3" type="primary">LOC108076664</name>
</gene>